<organism evidence="2 3">
    <name type="scientific">Desulfolithobacter dissulfuricans</name>
    <dbReference type="NCBI Taxonomy" id="2795293"/>
    <lineage>
        <taxon>Bacteria</taxon>
        <taxon>Pseudomonadati</taxon>
        <taxon>Thermodesulfobacteriota</taxon>
        <taxon>Desulfobulbia</taxon>
        <taxon>Desulfobulbales</taxon>
        <taxon>Desulfobulbaceae</taxon>
        <taxon>Desulfolithobacter</taxon>
    </lineage>
</organism>
<evidence type="ECO:0000313" key="2">
    <source>
        <dbReference type="EMBL" id="BCO09281.1"/>
    </source>
</evidence>
<dbReference type="Proteomes" id="UP001063350">
    <property type="component" value="Chromosome"/>
</dbReference>
<dbReference type="Gene3D" id="2.40.10.220">
    <property type="entry name" value="predicted glycosyltransferase like domains"/>
    <property type="match status" value="1"/>
</dbReference>
<evidence type="ECO:0000313" key="3">
    <source>
        <dbReference type="Proteomes" id="UP001063350"/>
    </source>
</evidence>
<gene>
    <name evidence="2" type="ORF">GF1_16570</name>
</gene>
<protein>
    <recommendedName>
        <fullName evidence="1">PilZ domain-containing protein</fullName>
    </recommendedName>
</protein>
<evidence type="ECO:0000259" key="1">
    <source>
        <dbReference type="Pfam" id="PF07238"/>
    </source>
</evidence>
<reference evidence="2" key="1">
    <citation type="submission" date="2020-12" db="EMBL/GenBank/DDBJ databases">
        <title>Desulfobium dissulfuricans gen. nov., sp. nov., a novel mesophilic, sulfate-reducing bacterium isolated from a deep-sea hydrothermal vent.</title>
        <authorList>
            <person name="Hashimoto Y."/>
            <person name="Tame A."/>
            <person name="Sawayama S."/>
            <person name="Miyazaki J."/>
            <person name="Takai K."/>
            <person name="Nakagawa S."/>
        </authorList>
    </citation>
    <scope>NUCLEOTIDE SEQUENCE</scope>
    <source>
        <strain evidence="2">GF1</strain>
    </source>
</reference>
<dbReference type="SUPFAM" id="SSF141371">
    <property type="entry name" value="PilZ domain-like"/>
    <property type="match status" value="1"/>
</dbReference>
<dbReference type="InterPro" id="IPR009875">
    <property type="entry name" value="PilZ_domain"/>
</dbReference>
<proteinExistence type="predicted"/>
<dbReference type="GO" id="GO:0035438">
    <property type="term" value="F:cyclic-di-GMP binding"/>
    <property type="evidence" value="ECO:0007669"/>
    <property type="project" value="InterPro"/>
</dbReference>
<dbReference type="AlphaFoldDB" id="A0A915XL72"/>
<dbReference type="Pfam" id="PF07238">
    <property type="entry name" value="PilZ"/>
    <property type="match status" value="1"/>
</dbReference>
<feature type="domain" description="PilZ" evidence="1">
    <location>
        <begin position="11"/>
        <end position="106"/>
    </location>
</feature>
<accession>A0A915XL72</accession>
<sequence>MSDKNTTGRGRRRFSRVNFNRLARLYLGGRWHEYAQIKNLSLGGVFIEGQYEADVGETCELELYENARSSSLVLTLTARVVRVDDDGLGLEFVDVEPNTYMFLQTIVLYHSDDPYDIALEFPGN</sequence>
<dbReference type="RefSeq" id="WP_267926039.1">
    <property type="nucleotide sequence ID" value="NZ_AP024233.1"/>
</dbReference>
<dbReference type="EMBL" id="AP024233">
    <property type="protein sequence ID" value="BCO09281.1"/>
    <property type="molecule type" value="Genomic_DNA"/>
</dbReference>
<keyword evidence="3" id="KW-1185">Reference proteome</keyword>
<dbReference type="KEGG" id="ddu:GF1_16570"/>
<name>A0A915XL72_9BACT</name>